<comment type="caution">
    <text evidence="1">The sequence shown here is derived from an EMBL/GenBank/DDBJ whole genome shotgun (WGS) entry which is preliminary data.</text>
</comment>
<name>A0A645FJX1_9ZZZZ</name>
<accession>A0A645FJX1</accession>
<sequence length="113" mass="13168">MGHHFHDSYLRAENRKQIPEFQAQSARPDDDHLFGDFHQVERFVTGKDFPAIDMERGDHCRLAAGSNDNIFRRDSRNAVAVCDFNRMIIDQPCFSRDPGNTSRFDQHIIQSEF</sequence>
<dbReference type="EMBL" id="VSSQ01061341">
    <property type="protein sequence ID" value="MPN14697.1"/>
    <property type="molecule type" value="Genomic_DNA"/>
</dbReference>
<proteinExistence type="predicted"/>
<protein>
    <submittedName>
        <fullName evidence="1">Uncharacterized protein</fullName>
    </submittedName>
</protein>
<reference evidence="1" key="1">
    <citation type="submission" date="2019-08" db="EMBL/GenBank/DDBJ databases">
        <authorList>
            <person name="Kucharzyk K."/>
            <person name="Murdoch R.W."/>
            <person name="Higgins S."/>
            <person name="Loffler F."/>
        </authorList>
    </citation>
    <scope>NUCLEOTIDE SEQUENCE</scope>
</reference>
<organism evidence="1">
    <name type="scientific">bioreactor metagenome</name>
    <dbReference type="NCBI Taxonomy" id="1076179"/>
    <lineage>
        <taxon>unclassified sequences</taxon>
        <taxon>metagenomes</taxon>
        <taxon>ecological metagenomes</taxon>
    </lineage>
</organism>
<gene>
    <name evidence="1" type="ORF">SDC9_162024</name>
</gene>
<dbReference type="AlphaFoldDB" id="A0A645FJX1"/>
<evidence type="ECO:0000313" key="1">
    <source>
        <dbReference type="EMBL" id="MPN14697.1"/>
    </source>
</evidence>